<evidence type="ECO:0000313" key="9">
    <source>
        <dbReference type="Proteomes" id="UP000018144"/>
    </source>
</evidence>
<dbReference type="CDD" id="cd16473">
    <property type="entry name" value="RING-H2_RNF103"/>
    <property type="match status" value="1"/>
</dbReference>
<evidence type="ECO:0000256" key="6">
    <source>
        <dbReference type="SAM" id="Phobius"/>
    </source>
</evidence>
<dbReference type="PANTHER" id="PTHR45931:SF3">
    <property type="entry name" value="RING ZINC FINGER-CONTAINING PROTEIN"/>
    <property type="match status" value="1"/>
</dbReference>
<evidence type="ECO:0000256" key="4">
    <source>
        <dbReference type="PROSITE-ProRule" id="PRU00175"/>
    </source>
</evidence>
<dbReference type="OrthoDB" id="21204at2759"/>
<dbReference type="AlphaFoldDB" id="U4L1J7"/>
<gene>
    <name evidence="8" type="ORF">PCON_05566</name>
</gene>
<dbReference type="InterPro" id="IPR001841">
    <property type="entry name" value="Znf_RING"/>
</dbReference>
<dbReference type="Pfam" id="PF13639">
    <property type="entry name" value="zf-RING_2"/>
    <property type="match status" value="1"/>
</dbReference>
<sequence>MSAETLRASILIFPNPPTSPRFSEAATSNNTFGLSLSRPFITTLFTAGHNSGDSIAGVLHFPDLPSTSTCRNISTLPSTSLHDDLPKSNFTSVALFPVIGFAPWTPRCNKEWLDAARDDRSVLDGFVFYSTNHTSTIPRHDHPYWNGIKFRDYGFPIYGMRGREGQLLMNKYTEFAEQQSILPDINNATGRARVFLEFDTGRGARLPGLWLFLLIVLGVLVAAIVAISCSMHLLQWRRRRSLRNRVARGEVDLEQLGIKRLLVPRKILDKLPLKPYQTGGTIEQPACSICLEDFVPTTTTVRVLPCNHQYHPACIDGFLEQQSSLCPLCKASVLPKGYVPPHLTNATVRREREVRRQRRREMGGGRIHRAWTRMWKNIGWGRGREGMEGTELRPTITQTGRQRGFERPEPTPSEPGKFRKVMRFVFPGY</sequence>
<name>U4L1J7_PYROM</name>
<keyword evidence="1" id="KW-0479">Metal-binding</keyword>
<reference evidence="8 9" key="1">
    <citation type="journal article" date="2013" name="PLoS Genet.">
        <title>The genome and development-dependent transcriptomes of Pyronema confluens: a window into fungal evolution.</title>
        <authorList>
            <person name="Traeger S."/>
            <person name="Altegoer F."/>
            <person name="Freitag M."/>
            <person name="Gabaldon T."/>
            <person name="Kempken F."/>
            <person name="Kumar A."/>
            <person name="Marcet-Houben M."/>
            <person name="Poggeler S."/>
            <person name="Stajich J.E."/>
            <person name="Nowrousian M."/>
        </authorList>
    </citation>
    <scope>NUCLEOTIDE SEQUENCE [LARGE SCALE GENOMIC DNA]</scope>
    <source>
        <strain evidence="9">CBS 100304</strain>
        <tissue evidence="8">Vegetative mycelium</tissue>
    </source>
</reference>
<dbReference type="GO" id="GO:0005634">
    <property type="term" value="C:nucleus"/>
    <property type="evidence" value="ECO:0007669"/>
    <property type="project" value="TreeGrafter"/>
</dbReference>
<dbReference type="eggNOG" id="KOG4628">
    <property type="taxonomic scope" value="Eukaryota"/>
</dbReference>
<dbReference type="GO" id="GO:0006511">
    <property type="term" value="P:ubiquitin-dependent protein catabolic process"/>
    <property type="evidence" value="ECO:0007669"/>
    <property type="project" value="TreeGrafter"/>
</dbReference>
<dbReference type="Gene3D" id="3.30.40.10">
    <property type="entry name" value="Zinc/RING finger domain, C3HC4 (zinc finger)"/>
    <property type="match status" value="1"/>
</dbReference>
<keyword evidence="6" id="KW-0472">Membrane</keyword>
<evidence type="ECO:0000313" key="8">
    <source>
        <dbReference type="EMBL" id="CCX05979.1"/>
    </source>
</evidence>
<accession>U4L1J7</accession>
<dbReference type="EMBL" id="HF935278">
    <property type="protein sequence ID" value="CCX05979.1"/>
    <property type="molecule type" value="Genomic_DNA"/>
</dbReference>
<keyword evidence="9" id="KW-1185">Reference proteome</keyword>
<feature type="domain" description="RING-type" evidence="7">
    <location>
        <begin position="287"/>
        <end position="330"/>
    </location>
</feature>
<dbReference type="PROSITE" id="PS50089">
    <property type="entry name" value="ZF_RING_2"/>
    <property type="match status" value="1"/>
</dbReference>
<keyword evidence="6" id="KW-1133">Transmembrane helix</keyword>
<dbReference type="SMART" id="SM00184">
    <property type="entry name" value="RING"/>
    <property type="match status" value="1"/>
</dbReference>
<keyword evidence="2 4" id="KW-0863">Zinc-finger</keyword>
<dbReference type="STRING" id="1076935.U4L1J7"/>
<evidence type="ECO:0000256" key="1">
    <source>
        <dbReference type="ARBA" id="ARBA00022723"/>
    </source>
</evidence>
<dbReference type="InterPro" id="IPR013083">
    <property type="entry name" value="Znf_RING/FYVE/PHD"/>
</dbReference>
<evidence type="ECO:0000256" key="2">
    <source>
        <dbReference type="ARBA" id="ARBA00022771"/>
    </source>
</evidence>
<dbReference type="GO" id="GO:0061630">
    <property type="term" value="F:ubiquitin protein ligase activity"/>
    <property type="evidence" value="ECO:0007669"/>
    <property type="project" value="TreeGrafter"/>
</dbReference>
<feature type="transmembrane region" description="Helical" evidence="6">
    <location>
        <begin position="209"/>
        <end position="234"/>
    </location>
</feature>
<dbReference type="InterPro" id="IPR051834">
    <property type="entry name" value="RING_finger_E3_ligase"/>
</dbReference>
<evidence type="ECO:0000259" key="7">
    <source>
        <dbReference type="PROSITE" id="PS50089"/>
    </source>
</evidence>
<protein>
    <submittedName>
        <fullName evidence="8">Similar to Uncharacterized RING finger membrane protein C15C4.06c acc. no. Q1MTR5</fullName>
    </submittedName>
</protein>
<dbReference type="GO" id="GO:0008270">
    <property type="term" value="F:zinc ion binding"/>
    <property type="evidence" value="ECO:0007669"/>
    <property type="project" value="UniProtKB-KW"/>
</dbReference>
<feature type="region of interest" description="Disordered" evidence="5">
    <location>
        <begin position="398"/>
        <end position="417"/>
    </location>
</feature>
<proteinExistence type="predicted"/>
<keyword evidence="6" id="KW-0812">Transmembrane</keyword>
<evidence type="ECO:0000256" key="5">
    <source>
        <dbReference type="SAM" id="MobiDB-lite"/>
    </source>
</evidence>
<evidence type="ECO:0000256" key="3">
    <source>
        <dbReference type="ARBA" id="ARBA00022833"/>
    </source>
</evidence>
<organism evidence="8 9">
    <name type="scientific">Pyronema omphalodes (strain CBS 100304)</name>
    <name type="common">Pyronema confluens</name>
    <dbReference type="NCBI Taxonomy" id="1076935"/>
    <lineage>
        <taxon>Eukaryota</taxon>
        <taxon>Fungi</taxon>
        <taxon>Dikarya</taxon>
        <taxon>Ascomycota</taxon>
        <taxon>Pezizomycotina</taxon>
        <taxon>Pezizomycetes</taxon>
        <taxon>Pezizales</taxon>
        <taxon>Pyronemataceae</taxon>
        <taxon>Pyronema</taxon>
    </lineage>
</organism>
<keyword evidence="3" id="KW-0862">Zinc</keyword>
<dbReference type="PANTHER" id="PTHR45931">
    <property type="entry name" value="SI:CH211-59O9.10"/>
    <property type="match status" value="1"/>
</dbReference>
<dbReference type="Proteomes" id="UP000018144">
    <property type="component" value="Unassembled WGS sequence"/>
</dbReference>
<dbReference type="SUPFAM" id="SSF57850">
    <property type="entry name" value="RING/U-box"/>
    <property type="match status" value="1"/>
</dbReference>